<evidence type="ECO:0000313" key="1">
    <source>
        <dbReference type="EMBL" id="KAK9325452.1"/>
    </source>
</evidence>
<dbReference type="EMBL" id="MU970040">
    <property type="protein sequence ID" value="KAK9325452.1"/>
    <property type="molecule type" value="Genomic_DNA"/>
</dbReference>
<proteinExistence type="predicted"/>
<organism evidence="1 2">
    <name type="scientific">Lipomyces orientalis</name>
    <dbReference type="NCBI Taxonomy" id="1233043"/>
    <lineage>
        <taxon>Eukaryota</taxon>
        <taxon>Fungi</taxon>
        <taxon>Dikarya</taxon>
        <taxon>Ascomycota</taxon>
        <taxon>Saccharomycotina</taxon>
        <taxon>Lipomycetes</taxon>
        <taxon>Lipomycetales</taxon>
        <taxon>Lipomycetaceae</taxon>
        <taxon>Lipomyces</taxon>
    </lineage>
</organism>
<evidence type="ECO:0000313" key="2">
    <source>
        <dbReference type="Proteomes" id="UP001489719"/>
    </source>
</evidence>
<accession>A0ACC3TXS7</accession>
<comment type="caution">
    <text evidence="1">The sequence shown here is derived from an EMBL/GenBank/DDBJ whole genome shotgun (WGS) entry which is preliminary data.</text>
</comment>
<name>A0ACC3TXS7_9ASCO</name>
<dbReference type="Proteomes" id="UP001489719">
    <property type="component" value="Unassembled WGS sequence"/>
</dbReference>
<keyword evidence="2" id="KW-1185">Reference proteome</keyword>
<reference evidence="2" key="1">
    <citation type="journal article" date="2024" name="Front. Bioeng. Biotechnol.">
        <title>Genome-scale model development and genomic sequencing of the oleaginous clade Lipomyces.</title>
        <authorList>
            <person name="Czajka J.J."/>
            <person name="Han Y."/>
            <person name="Kim J."/>
            <person name="Mondo S.J."/>
            <person name="Hofstad B.A."/>
            <person name="Robles A."/>
            <person name="Haridas S."/>
            <person name="Riley R."/>
            <person name="LaButti K."/>
            <person name="Pangilinan J."/>
            <person name="Andreopoulos W."/>
            <person name="Lipzen A."/>
            <person name="Yan J."/>
            <person name="Wang M."/>
            <person name="Ng V."/>
            <person name="Grigoriev I.V."/>
            <person name="Spatafora J.W."/>
            <person name="Magnuson J.K."/>
            <person name="Baker S.E."/>
            <person name="Pomraning K.R."/>
        </authorList>
    </citation>
    <scope>NUCLEOTIDE SEQUENCE [LARGE SCALE GENOMIC DNA]</scope>
    <source>
        <strain evidence="2">CBS 10300</strain>
    </source>
</reference>
<gene>
    <name evidence="1" type="ORF">V1517DRAFT_350518</name>
</gene>
<protein>
    <submittedName>
        <fullName evidence="1">Uncharacterized protein</fullName>
    </submittedName>
</protein>
<sequence>MRSHLSARSSQDEKRVVITEKTPLSTSSISSSSLSYGSAEDDVLVSIGAPHIHGDAASIRSSASHKTSLMKDLKTWIHTVLFGKTANLSKSSEEERRVAASLRELASLDVDNILKRFDTGFNGINPAEASERLAKYGKNELSSAVLKPWYVIVFQGLIHPFNVLLMILGILAITVAEDPTTFYFVLAMVILSVGLRSYEELKSQKSFKSMRDLIEPLTRILRPDGNGGFVETEIPIADVVPGDVLTLRPGDIFPGDVILVESKDLFVSQSSLTGEFLPVEKSTDVNDPDSIFDLSNICFMSTSVVSGRGRAVVISTGNSTYISTINSTLNSDSMETRNSFDVGVRKVAYLLLGFGLVMVPIVIVVNGLTTGNFYEAVLFGMSVLIGLTPEMLPMILNANLAYGASEMAKHKTIVRKLDAIQTMGVVDVICSDKTGTLTQDDVVLTEHLDSSNVNNVHVLHYAFLNSHFSTGLKNVLDSAVIKAAEASEHVKTDYGSSEKGQLYSLVDEFPFDFVRRRMSVVLKTSETHAELICKGAVEELLDICVSVREYSNGTSTDVEMSDEYRQKLLAKVAELNGDGLRVLAVATKAIPDKELEGKDFSTDKDEIDLTFLGFLTFLDPPKDDCAAAIEDFKKYHVGIKVLTGDNLAVACKVCKDVGIDTEYTITGPELEEIQDNEEELNDIVERTTVFAKLTPFQKFNIVNILKKNGHTVGFLGDGINDALALRGADCGISVDTATPLAKDAADFILLEKSLHVITQAIIRGRKTHANTIKYIKMAASSNFGNVFSVLIASAWLPFQPMTGNQILTQNLLYDISQIAIPWDNVDDEYLLHPHQWSADSIFKFMLYLGPLSSIFDVYTFVVLWFYFDFRMPFTDDVKYFQTCWFYVGLITQTLIVHMIRTEKVPFIQRNPSWQLALGTVSVVVVGIIIPFTPLGTSVLQMLPVPGMFYPFLIAAIVGYFVSTQIVKKIYMRRYKEWL</sequence>